<dbReference type="AlphaFoldDB" id="A0A2H0N3X2"/>
<organism evidence="1 2">
    <name type="scientific">Candidatus Nealsonbacteria bacterium CG11_big_fil_rev_8_21_14_0_20_35_11</name>
    <dbReference type="NCBI Taxonomy" id="1974713"/>
    <lineage>
        <taxon>Bacteria</taxon>
        <taxon>Candidatus Nealsoniibacteriota</taxon>
    </lineage>
</organism>
<dbReference type="EMBL" id="PCWK01000007">
    <property type="protein sequence ID" value="PIR02805.1"/>
    <property type="molecule type" value="Genomic_DNA"/>
</dbReference>
<evidence type="ECO:0008006" key="3">
    <source>
        <dbReference type="Google" id="ProtNLM"/>
    </source>
</evidence>
<evidence type="ECO:0000313" key="2">
    <source>
        <dbReference type="Proteomes" id="UP000231139"/>
    </source>
</evidence>
<dbReference type="CDD" id="cd12952">
    <property type="entry name" value="MMP_ACEL2062"/>
    <property type="match status" value="1"/>
</dbReference>
<dbReference type="Proteomes" id="UP000231139">
    <property type="component" value="Unassembled WGS sequence"/>
</dbReference>
<sequence>MAFCQNRILTMTYSEFEKLVKKAVYSLPKNIQEKMKNIAIVIEDESSGRSFKKGTRIQNNLLGLYQGIPKNVWGRGFGGNLPDKITIFKEPIEKLGRIPSNIRELVKIVVWHEVAHHFGFNEAQIRRLEQKWQKSQ</sequence>
<accession>A0A2H0N3X2</accession>
<dbReference type="Gene3D" id="3.30.2010.20">
    <property type="match status" value="1"/>
</dbReference>
<dbReference type="SUPFAM" id="SSF55486">
    <property type="entry name" value="Metalloproteases ('zincins'), catalytic domain"/>
    <property type="match status" value="1"/>
</dbReference>
<comment type="caution">
    <text evidence="1">The sequence shown here is derived from an EMBL/GenBank/DDBJ whole genome shotgun (WGS) entry which is preliminary data.</text>
</comment>
<reference evidence="1 2" key="1">
    <citation type="submission" date="2017-09" db="EMBL/GenBank/DDBJ databases">
        <title>Depth-based differentiation of microbial function through sediment-hosted aquifers and enrichment of novel symbionts in the deep terrestrial subsurface.</title>
        <authorList>
            <person name="Probst A.J."/>
            <person name="Ladd B."/>
            <person name="Jarett J.K."/>
            <person name="Geller-Mcgrath D.E."/>
            <person name="Sieber C.M."/>
            <person name="Emerson J.B."/>
            <person name="Anantharaman K."/>
            <person name="Thomas B.C."/>
            <person name="Malmstrom R."/>
            <person name="Stieglmeier M."/>
            <person name="Klingl A."/>
            <person name="Woyke T."/>
            <person name="Ryan C.M."/>
            <person name="Banfield J.F."/>
        </authorList>
    </citation>
    <scope>NUCLEOTIDE SEQUENCE [LARGE SCALE GENOMIC DNA]</scope>
    <source>
        <strain evidence="1">CG11_big_fil_rev_8_21_14_0_20_35_11</strain>
    </source>
</reference>
<dbReference type="InterPro" id="IPR038555">
    <property type="entry name" value="Zincin_1_sf"/>
</dbReference>
<dbReference type="Pfam" id="PF06262">
    <property type="entry name" value="Zincin_1"/>
    <property type="match status" value="1"/>
</dbReference>
<dbReference type="InterPro" id="IPR010428">
    <property type="entry name" value="Zincin_1"/>
</dbReference>
<gene>
    <name evidence="1" type="ORF">COV62_00335</name>
</gene>
<proteinExistence type="predicted"/>
<evidence type="ECO:0000313" key="1">
    <source>
        <dbReference type="EMBL" id="PIR02805.1"/>
    </source>
</evidence>
<protein>
    <recommendedName>
        <fullName evidence="3">Metallopeptidase family protein</fullName>
    </recommendedName>
</protein>
<name>A0A2H0N3X2_9BACT</name>